<comment type="caution">
    <text evidence="3">The sequence shown here is derived from an EMBL/GenBank/DDBJ whole genome shotgun (WGS) entry which is preliminary data.</text>
</comment>
<proteinExistence type="predicted"/>
<keyword evidence="4" id="KW-1185">Reference proteome</keyword>
<evidence type="ECO:0000313" key="4">
    <source>
        <dbReference type="Proteomes" id="UP001434883"/>
    </source>
</evidence>
<protein>
    <submittedName>
        <fullName evidence="3">Uncharacterized protein</fullName>
    </submittedName>
</protein>
<evidence type="ECO:0000313" key="3">
    <source>
        <dbReference type="EMBL" id="MEQ2218024.1"/>
    </source>
</evidence>
<keyword evidence="2" id="KW-0732">Signal</keyword>
<accession>A0ABV0SCM2</accession>
<name>A0ABV0SCM2_9TELE</name>
<reference evidence="3 4" key="1">
    <citation type="submission" date="2021-06" db="EMBL/GenBank/DDBJ databases">
        <authorList>
            <person name="Palmer J.M."/>
        </authorList>
    </citation>
    <scope>NUCLEOTIDE SEQUENCE [LARGE SCALE GENOMIC DNA]</scope>
    <source>
        <strain evidence="3 4">XC_2019</strain>
        <tissue evidence="3">Muscle</tissue>
    </source>
</reference>
<sequence length="85" mass="9534">RWRVLLLLNVLAVAGFMTFWAKCNTRSVQAAGPEAPADGRRPRANGTSQGPSVSHEVLLKRLSSLEDVVYRQLNGKKQNKTFRLR</sequence>
<dbReference type="EMBL" id="JAHRIN010076377">
    <property type="protein sequence ID" value="MEQ2218024.1"/>
    <property type="molecule type" value="Genomic_DNA"/>
</dbReference>
<feature type="signal peptide" evidence="2">
    <location>
        <begin position="1"/>
        <end position="25"/>
    </location>
</feature>
<dbReference type="Proteomes" id="UP001434883">
    <property type="component" value="Unassembled WGS sequence"/>
</dbReference>
<feature type="chain" id="PRO_5045728052" evidence="2">
    <location>
        <begin position="26"/>
        <end position="85"/>
    </location>
</feature>
<organism evidence="3 4">
    <name type="scientific">Xenoophorus captivus</name>
    <dbReference type="NCBI Taxonomy" id="1517983"/>
    <lineage>
        <taxon>Eukaryota</taxon>
        <taxon>Metazoa</taxon>
        <taxon>Chordata</taxon>
        <taxon>Craniata</taxon>
        <taxon>Vertebrata</taxon>
        <taxon>Euteleostomi</taxon>
        <taxon>Actinopterygii</taxon>
        <taxon>Neopterygii</taxon>
        <taxon>Teleostei</taxon>
        <taxon>Neoteleostei</taxon>
        <taxon>Acanthomorphata</taxon>
        <taxon>Ovalentaria</taxon>
        <taxon>Atherinomorphae</taxon>
        <taxon>Cyprinodontiformes</taxon>
        <taxon>Goodeidae</taxon>
        <taxon>Xenoophorus</taxon>
    </lineage>
</organism>
<feature type="region of interest" description="Disordered" evidence="1">
    <location>
        <begin position="30"/>
        <end position="54"/>
    </location>
</feature>
<feature type="non-terminal residue" evidence="3">
    <location>
        <position position="1"/>
    </location>
</feature>
<evidence type="ECO:0000256" key="2">
    <source>
        <dbReference type="SAM" id="SignalP"/>
    </source>
</evidence>
<gene>
    <name evidence="3" type="ORF">XENOCAPTIV_028142</name>
</gene>
<evidence type="ECO:0000256" key="1">
    <source>
        <dbReference type="SAM" id="MobiDB-lite"/>
    </source>
</evidence>